<dbReference type="PANTHER" id="PTHR46090:SF2">
    <property type="entry name" value="ADP-RIBOSYLATION FACTOR-LIKE PROTEIN 13B"/>
    <property type="match status" value="1"/>
</dbReference>
<protein>
    <recommendedName>
        <fullName evidence="8">ADP-ribosylation factor-like protein 13B</fullName>
    </recommendedName>
</protein>
<dbReference type="Gene3D" id="3.40.50.300">
    <property type="entry name" value="P-loop containing nucleotide triphosphate hydrolases"/>
    <property type="match status" value="1"/>
</dbReference>
<feature type="binding site" evidence="4">
    <location>
        <position position="257"/>
    </location>
    <ligand>
        <name>Mg(2+)</name>
        <dbReference type="ChEBI" id="CHEBI:18420"/>
    </ligand>
</feature>
<dbReference type="SUPFAM" id="SSF52540">
    <property type="entry name" value="P-loop containing nucleoside triphosphate hydrolases"/>
    <property type="match status" value="1"/>
</dbReference>
<proteinExistence type="predicted"/>
<gene>
    <name evidence="6" type="ORF">PR002_g2373</name>
</gene>
<dbReference type="PRINTS" id="PR00328">
    <property type="entry name" value="SAR1GTPBP"/>
</dbReference>
<accession>A0A6A3NXK5</accession>
<keyword evidence="1 3" id="KW-0547">Nucleotide-binding</keyword>
<dbReference type="GO" id="GO:0046872">
    <property type="term" value="F:metal ion binding"/>
    <property type="evidence" value="ECO:0007669"/>
    <property type="project" value="UniProtKB-KW"/>
</dbReference>
<dbReference type="PROSITE" id="PS51417">
    <property type="entry name" value="ARF"/>
    <property type="match status" value="1"/>
</dbReference>
<dbReference type="NCBIfam" id="TIGR00231">
    <property type="entry name" value="small_GTP"/>
    <property type="match status" value="1"/>
</dbReference>
<dbReference type="AlphaFoldDB" id="A0A6A3NXK5"/>
<comment type="caution">
    <text evidence="6">The sequence shown here is derived from an EMBL/GenBank/DDBJ whole genome shotgun (WGS) entry which is preliminary data.</text>
</comment>
<dbReference type="GO" id="GO:0005525">
    <property type="term" value="F:GTP binding"/>
    <property type="evidence" value="ECO:0007669"/>
    <property type="project" value="UniProtKB-KW"/>
</dbReference>
<feature type="region of interest" description="Disordered" evidence="5">
    <location>
        <begin position="410"/>
        <end position="459"/>
    </location>
</feature>
<dbReference type="InterPro" id="IPR051995">
    <property type="entry name" value="Ciliary_GTPase"/>
</dbReference>
<feature type="binding site" evidence="3">
    <location>
        <begin position="233"/>
        <end position="240"/>
    </location>
    <ligand>
        <name>GTP</name>
        <dbReference type="ChEBI" id="CHEBI:37565"/>
    </ligand>
</feature>
<evidence type="ECO:0000256" key="5">
    <source>
        <dbReference type="SAM" id="MobiDB-lite"/>
    </source>
</evidence>
<dbReference type="InterPro" id="IPR005225">
    <property type="entry name" value="Small_GTP-bd"/>
</dbReference>
<organism evidence="6 7">
    <name type="scientific">Phytophthora rubi</name>
    <dbReference type="NCBI Taxonomy" id="129364"/>
    <lineage>
        <taxon>Eukaryota</taxon>
        <taxon>Sar</taxon>
        <taxon>Stramenopiles</taxon>
        <taxon>Oomycota</taxon>
        <taxon>Peronosporomycetes</taxon>
        <taxon>Peronosporales</taxon>
        <taxon>Peronosporaceae</taxon>
        <taxon>Phytophthora</taxon>
    </lineage>
</organism>
<dbReference type="Gene3D" id="2.30.30.140">
    <property type="match status" value="1"/>
</dbReference>
<dbReference type="GO" id="GO:0003924">
    <property type="term" value="F:GTPase activity"/>
    <property type="evidence" value="ECO:0007669"/>
    <property type="project" value="InterPro"/>
</dbReference>
<dbReference type="InterPro" id="IPR006689">
    <property type="entry name" value="Small_GTPase_ARF/SAR"/>
</dbReference>
<dbReference type="EMBL" id="QXFU01000080">
    <property type="protein sequence ID" value="KAE9045164.1"/>
    <property type="molecule type" value="Genomic_DNA"/>
</dbReference>
<evidence type="ECO:0000256" key="2">
    <source>
        <dbReference type="ARBA" id="ARBA00023134"/>
    </source>
</evidence>
<feature type="binding site" evidence="3">
    <location>
        <begin position="335"/>
        <end position="338"/>
    </location>
    <ligand>
        <name>GTP</name>
        <dbReference type="ChEBI" id="CHEBI:37565"/>
    </ligand>
</feature>
<keyword evidence="4" id="KW-0460">Magnesium</keyword>
<evidence type="ECO:0000256" key="3">
    <source>
        <dbReference type="PIRSR" id="PIRSR606689-1"/>
    </source>
</evidence>
<keyword evidence="2 3" id="KW-0342">GTP-binding</keyword>
<sequence>MSARRLREATKSTPRSIPGTPHKAAETEHEYLRRCVDPVLMPLIESLLLYQPESVYHFIHDFVDEQKAGRFLHRPRSVGCAKKLTNRRKMADFMSTSVIPVMDDLAKQILREKPNSVKAFIKDVVAARIVIEAEEMSNQLEAEAHFCINDRVLCRYKGRPRFFPGAITAIDGNGSFTVLYDDGKTESNVHYMCLKFHPTSDPKTQKITDAEPEDNQEKLQVTRTMDIVLLIIGIDGAGKTTLLSTLQGDLDKAHVPSAGFTSATFQTETGSATFYDLGGGPAFRNVWKEYYADVHGVIFVVDSSSENAVLQAANVLEESMANEVMANKPLLIFANKRDHADAITEQEMQSLLRLNKFPSSKIVPCIAKPAVNGGAVDERLEAGLQWLFDQVHNDFDALHERVQRDLVQKKKLDQQRREEQRARVSRWKEEREQNQMRTHDKPSIEEQSSSTPSTTARPEETVIYCSNCSTAPAATKCAASKWMPVCEECATALRSQNQ</sequence>
<dbReference type="SMART" id="SM00177">
    <property type="entry name" value="ARF"/>
    <property type="match status" value="1"/>
</dbReference>
<feature type="binding site" evidence="3">
    <location>
        <position position="279"/>
    </location>
    <ligand>
        <name>GTP</name>
        <dbReference type="ChEBI" id="CHEBI:37565"/>
    </ligand>
</feature>
<dbReference type="Pfam" id="PF00025">
    <property type="entry name" value="Arf"/>
    <property type="match status" value="1"/>
</dbReference>
<dbReference type="PANTHER" id="PTHR46090">
    <property type="entry name" value="ADP-RIBOSYLATION FACTOR-LIKE PROTEIN 13B"/>
    <property type="match status" value="1"/>
</dbReference>
<evidence type="ECO:0000313" key="6">
    <source>
        <dbReference type="EMBL" id="KAE9045164.1"/>
    </source>
</evidence>
<evidence type="ECO:0000256" key="4">
    <source>
        <dbReference type="PIRSR" id="PIRSR606689-2"/>
    </source>
</evidence>
<feature type="compositionally biased region" description="Basic and acidic residues" evidence="5">
    <location>
        <begin position="410"/>
        <end position="444"/>
    </location>
</feature>
<evidence type="ECO:0008006" key="8">
    <source>
        <dbReference type="Google" id="ProtNLM"/>
    </source>
</evidence>
<dbReference type="OrthoDB" id="14717at2759"/>
<dbReference type="SMART" id="SM00178">
    <property type="entry name" value="SAR"/>
    <property type="match status" value="1"/>
</dbReference>
<dbReference type="Proteomes" id="UP000435112">
    <property type="component" value="Unassembled WGS sequence"/>
</dbReference>
<name>A0A6A3NXK5_9STRA</name>
<dbReference type="InterPro" id="IPR027417">
    <property type="entry name" value="P-loop_NTPase"/>
</dbReference>
<evidence type="ECO:0000256" key="1">
    <source>
        <dbReference type="ARBA" id="ARBA00022741"/>
    </source>
</evidence>
<feature type="region of interest" description="Disordered" evidence="5">
    <location>
        <begin position="1"/>
        <end position="27"/>
    </location>
</feature>
<evidence type="ECO:0000313" key="7">
    <source>
        <dbReference type="Proteomes" id="UP000435112"/>
    </source>
</evidence>
<keyword evidence="4" id="KW-0479">Metal-binding</keyword>
<feature type="compositionally biased region" description="Basic and acidic residues" evidence="5">
    <location>
        <begin position="1"/>
        <end position="10"/>
    </location>
</feature>
<feature type="binding site" evidence="4">
    <location>
        <position position="240"/>
    </location>
    <ligand>
        <name>Mg(2+)</name>
        <dbReference type="ChEBI" id="CHEBI:18420"/>
    </ligand>
</feature>
<feature type="compositionally biased region" description="Polar residues" evidence="5">
    <location>
        <begin position="445"/>
        <end position="456"/>
    </location>
</feature>
<reference evidence="6 7" key="1">
    <citation type="submission" date="2018-09" db="EMBL/GenBank/DDBJ databases">
        <title>Genomic investigation of the strawberry pathogen Phytophthora fragariae indicates pathogenicity is determined by transcriptional variation in three key races.</title>
        <authorList>
            <person name="Adams T.M."/>
            <person name="Armitage A.D."/>
            <person name="Sobczyk M.K."/>
            <person name="Bates H.J."/>
            <person name="Dunwell J.M."/>
            <person name="Nellist C.F."/>
            <person name="Harrison R.J."/>
        </authorList>
    </citation>
    <scope>NUCLEOTIDE SEQUENCE [LARGE SCALE GENOMIC DNA]</scope>
    <source>
        <strain evidence="6 7">SCRP324</strain>
    </source>
</reference>